<dbReference type="RefSeq" id="WP_226726206.1">
    <property type="nucleotide sequence ID" value="NZ_JAJAUY010000021.1"/>
</dbReference>
<comment type="caution">
    <text evidence="1">The sequence shown here is derived from an EMBL/GenBank/DDBJ whole genome shotgun (WGS) entry which is preliminary data.</text>
</comment>
<dbReference type="Proteomes" id="UP001199054">
    <property type="component" value="Unassembled WGS sequence"/>
</dbReference>
<keyword evidence="2" id="KW-1185">Reference proteome</keyword>
<organism evidence="1 2">
    <name type="scientific">Streptomyces antimicrobicus</name>
    <dbReference type="NCBI Taxonomy" id="2883108"/>
    <lineage>
        <taxon>Bacteria</taxon>
        <taxon>Bacillati</taxon>
        <taxon>Actinomycetota</taxon>
        <taxon>Actinomycetes</taxon>
        <taxon>Kitasatosporales</taxon>
        <taxon>Streptomycetaceae</taxon>
        <taxon>Streptomyces</taxon>
    </lineage>
</organism>
<protein>
    <submittedName>
        <fullName evidence="1">Uncharacterized protein</fullName>
    </submittedName>
</protein>
<evidence type="ECO:0000313" key="1">
    <source>
        <dbReference type="EMBL" id="MCB5179391.1"/>
    </source>
</evidence>
<name>A0ABS8B479_9ACTN</name>
<proteinExistence type="predicted"/>
<accession>A0ABS8B479</accession>
<evidence type="ECO:0000313" key="2">
    <source>
        <dbReference type="Proteomes" id="UP001199054"/>
    </source>
</evidence>
<dbReference type="EMBL" id="JAJAUY010000021">
    <property type="protein sequence ID" value="MCB5179391.1"/>
    <property type="molecule type" value="Genomic_DNA"/>
</dbReference>
<reference evidence="1 2" key="1">
    <citation type="submission" date="2021-10" db="EMBL/GenBank/DDBJ databases">
        <title>Streptomyces sp. strain SMC 277, a novel streptomycete isolated from soil.</title>
        <authorList>
            <person name="Chanama M."/>
        </authorList>
    </citation>
    <scope>NUCLEOTIDE SEQUENCE [LARGE SCALE GENOMIC DNA]</scope>
    <source>
        <strain evidence="1 2">SMC 277</strain>
    </source>
</reference>
<sequence length="211" mass="22371">MEISPELQAISNASESELVLICAAAAERGAGFCRSLGRSEQSEWVDASLGLVWAAAVGDSVQDECAEALDELELESQDGEDDSSQPEFYVAQSMALVGNALAVSMRPSAVKAEMAINTVRSLLSMLDFKVGGEKPVVVRYGDPSPPVGPLVQMEIDAEREVIDVLAREATASDQEAPRASVVNRIQASSTGFSARLAPSIEEVAALSNWEL</sequence>
<gene>
    <name evidence="1" type="ORF">LG632_08290</name>
</gene>